<dbReference type="CDD" id="cd01986">
    <property type="entry name" value="AANH-like"/>
    <property type="match status" value="1"/>
</dbReference>
<dbReference type="Pfam" id="PF01507">
    <property type="entry name" value="PAPS_reduct"/>
    <property type="match status" value="1"/>
</dbReference>
<reference evidence="3" key="1">
    <citation type="journal article" date="2019" name="Int. J. Syst. Evol. Microbiol.">
        <title>The Global Catalogue of Microorganisms (GCM) 10K type strain sequencing project: providing services to taxonomists for standard genome sequencing and annotation.</title>
        <authorList>
            <consortium name="The Broad Institute Genomics Platform"/>
            <consortium name="The Broad Institute Genome Sequencing Center for Infectious Disease"/>
            <person name="Wu L."/>
            <person name="Ma J."/>
        </authorList>
    </citation>
    <scope>NUCLEOTIDE SEQUENCE [LARGE SCALE GENOMIC DNA]</scope>
    <source>
        <strain evidence="3">JCM 4816</strain>
    </source>
</reference>
<organism evidence="2 3">
    <name type="scientific">Streptacidiphilus monticola</name>
    <dbReference type="NCBI Taxonomy" id="2161674"/>
    <lineage>
        <taxon>Bacteria</taxon>
        <taxon>Bacillati</taxon>
        <taxon>Actinomycetota</taxon>
        <taxon>Actinomycetes</taxon>
        <taxon>Kitasatosporales</taxon>
        <taxon>Streptomycetaceae</taxon>
        <taxon>Streptacidiphilus</taxon>
    </lineage>
</organism>
<dbReference type="SUPFAM" id="SSF52402">
    <property type="entry name" value="Adenine nucleotide alpha hydrolases-like"/>
    <property type="match status" value="1"/>
</dbReference>
<dbReference type="Proteomes" id="UP001596174">
    <property type="component" value="Unassembled WGS sequence"/>
</dbReference>
<sequence length="351" mass="39436">MARTARRHVVMWSGGITSWAVAHLVAQRYGTENLTLLFADTRYEDEDLYRWNREASVQIGVPLTVVADGRTPWQVFRDKRYIGNTRIAPCSQLLKQAPCRDWLIEHTDPAHTTVYVGIDWTETHRVPAIVRNYQPWTAEAPLTEPPYRDKEEWLAEARTLGLAPPRLYELGWVHNNCGGRCIKGGQAQWAHLLKVFPDRYAEVEAEENDLRRTLGADVAFLRDRRGGTTKPLPLTVLRRRIEGGDTSVDTDDWGGCGCLPDPEITAPPPDQTQTFQLQEAPDQMPGALPYLAPDPAGYAPALDGDGFAWLRRVLPPPAPQGCPRCGQPMRLPAIALLWQCSRCDIRQEEAA</sequence>
<accession>A0ABW1G8A4</accession>
<proteinExistence type="predicted"/>
<evidence type="ECO:0000313" key="2">
    <source>
        <dbReference type="EMBL" id="MFC5909501.1"/>
    </source>
</evidence>
<protein>
    <submittedName>
        <fullName evidence="2">Phosphoadenosine phosphosulfate reductase family protein</fullName>
    </submittedName>
</protein>
<evidence type="ECO:0000259" key="1">
    <source>
        <dbReference type="Pfam" id="PF01507"/>
    </source>
</evidence>
<dbReference type="InterPro" id="IPR014729">
    <property type="entry name" value="Rossmann-like_a/b/a_fold"/>
</dbReference>
<dbReference type="RefSeq" id="WP_380585357.1">
    <property type="nucleotide sequence ID" value="NZ_JBHSQJ010000083.1"/>
</dbReference>
<dbReference type="Gene3D" id="3.40.50.620">
    <property type="entry name" value="HUPs"/>
    <property type="match status" value="1"/>
</dbReference>
<feature type="domain" description="Phosphoadenosine phosphosulphate reductase" evidence="1">
    <location>
        <begin position="8"/>
        <end position="110"/>
    </location>
</feature>
<name>A0ABW1G8A4_9ACTN</name>
<gene>
    <name evidence="2" type="ORF">ACFP3V_20060</name>
</gene>
<comment type="caution">
    <text evidence="2">The sequence shown here is derived from an EMBL/GenBank/DDBJ whole genome shotgun (WGS) entry which is preliminary data.</text>
</comment>
<dbReference type="InterPro" id="IPR002500">
    <property type="entry name" value="PAPS_reduct_dom"/>
</dbReference>
<keyword evidence="3" id="KW-1185">Reference proteome</keyword>
<evidence type="ECO:0000313" key="3">
    <source>
        <dbReference type="Proteomes" id="UP001596174"/>
    </source>
</evidence>
<dbReference type="EMBL" id="JBHSQJ010000083">
    <property type="protein sequence ID" value="MFC5909501.1"/>
    <property type="molecule type" value="Genomic_DNA"/>
</dbReference>